<dbReference type="Gene3D" id="1.10.472.60">
    <property type="entry name" value="putative protein disulfide isomerase domain"/>
    <property type="match status" value="1"/>
</dbReference>
<dbReference type="PANTHER" id="PTHR13887:SF54">
    <property type="entry name" value="DSBA FAMILY PROTEIN"/>
    <property type="match status" value="1"/>
</dbReference>
<evidence type="ECO:0000313" key="1">
    <source>
        <dbReference type="EMBL" id="SVA42214.1"/>
    </source>
</evidence>
<name>A0A381VPS7_9ZZZZ</name>
<protein>
    <recommendedName>
        <fullName evidence="2">DSBA-like thioredoxin domain-containing protein</fullName>
    </recommendedName>
</protein>
<sequence length="206" mass="23923">MTLDGTKLYYLHDPMCSWCWGFKPTWDIVTKQLNGKIRIVFLLGGLAPDSDEDMPLQTRDYVQSNWRRIEETIPGTKFNYDFWTKCKPRRSTYPACRAVISARFQNPDCETLMISAIQKCYYLDSQNPSNEDVLVRLARELGLDAEKFRFDLRSEKVSKTLLTEISLAKSLEMQRMPSLSLQTGRELKAISIDYLDPNYIVKQIIS</sequence>
<dbReference type="InterPro" id="IPR036249">
    <property type="entry name" value="Thioredoxin-like_sf"/>
</dbReference>
<accession>A0A381VPS7</accession>
<dbReference type="EMBL" id="UINC01009412">
    <property type="protein sequence ID" value="SVA42214.1"/>
    <property type="molecule type" value="Genomic_DNA"/>
</dbReference>
<reference evidence="1" key="1">
    <citation type="submission" date="2018-05" db="EMBL/GenBank/DDBJ databases">
        <authorList>
            <person name="Lanie J.A."/>
            <person name="Ng W.-L."/>
            <person name="Kazmierczak K.M."/>
            <person name="Andrzejewski T.M."/>
            <person name="Davidsen T.M."/>
            <person name="Wayne K.J."/>
            <person name="Tettelin H."/>
            <person name="Glass J.I."/>
            <person name="Rusch D."/>
            <person name="Podicherti R."/>
            <person name="Tsui H.-C.T."/>
            <person name="Winkler M.E."/>
        </authorList>
    </citation>
    <scope>NUCLEOTIDE SEQUENCE</scope>
</reference>
<gene>
    <name evidence="1" type="ORF">METZ01_LOCUS95068</name>
</gene>
<dbReference type="PANTHER" id="PTHR13887">
    <property type="entry name" value="GLUTATHIONE S-TRANSFERASE KAPPA"/>
    <property type="match status" value="1"/>
</dbReference>
<dbReference type="AlphaFoldDB" id="A0A381VPS7"/>
<organism evidence="1">
    <name type="scientific">marine metagenome</name>
    <dbReference type="NCBI Taxonomy" id="408172"/>
    <lineage>
        <taxon>unclassified sequences</taxon>
        <taxon>metagenomes</taxon>
        <taxon>ecological metagenomes</taxon>
    </lineage>
</organism>
<proteinExistence type="predicted"/>
<dbReference type="Gene3D" id="3.40.30.10">
    <property type="entry name" value="Glutaredoxin"/>
    <property type="match status" value="1"/>
</dbReference>
<dbReference type="Pfam" id="PF13743">
    <property type="entry name" value="Thioredoxin_5"/>
    <property type="match status" value="1"/>
</dbReference>
<evidence type="ECO:0008006" key="2">
    <source>
        <dbReference type="Google" id="ProtNLM"/>
    </source>
</evidence>
<dbReference type="SUPFAM" id="SSF52833">
    <property type="entry name" value="Thioredoxin-like"/>
    <property type="match status" value="1"/>
</dbReference>
<dbReference type="CDD" id="cd03025">
    <property type="entry name" value="DsbA_FrnE_like"/>
    <property type="match status" value="1"/>
</dbReference>